<dbReference type="InterPro" id="IPR011006">
    <property type="entry name" value="CheY-like_superfamily"/>
</dbReference>
<organism evidence="1 2">
    <name type="scientific">Ramlibacter agri</name>
    <dbReference type="NCBI Taxonomy" id="2728837"/>
    <lineage>
        <taxon>Bacteria</taxon>
        <taxon>Pseudomonadati</taxon>
        <taxon>Pseudomonadota</taxon>
        <taxon>Betaproteobacteria</taxon>
        <taxon>Burkholderiales</taxon>
        <taxon>Comamonadaceae</taxon>
        <taxon>Ramlibacter</taxon>
    </lineage>
</organism>
<sequence>MSSTPRILVADTREGVAAFRRALTGSYEVAPALHLAEARHVLDEAVPAVVVCGCHFDEGRMYDLLRHMKASEPLARVPFVAVRCVEGELQLDDALYESVKIAVRALGGNAFVDLVRWQRRYGEAEAAERLTELVEKLLSEPDTQ</sequence>
<evidence type="ECO:0008006" key="3">
    <source>
        <dbReference type="Google" id="ProtNLM"/>
    </source>
</evidence>
<dbReference type="AlphaFoldDB" id="A0A848HCU7"/>
<dbReference type="Proteomes" id="UP000541185">
    <property type="component" value="Unassembled WGS sequence"/>
</dbReference>
<proteinExistence type="predicted"/>
<protein>
    <recommendedName>
        <fullName evidence="3">Response regulatory domain-containing protein</fullName>
    </recommendedName>
</protein>
<dbReference type="EMBL" id="JABBFX010000001">
    <property type="protein sequence ID" value="NML45358.1"/>
    <property type="molecule type" value="Genomic_DNA"/>
</dbReference>
<dbReference type="SUPFAM" id="SSF52172">
    <property type="entry name" value="CheY-like"/>
    <property type="match status" value="1"/>
</dbReference>
<comment type="caution">
    <text evidence="1">The sequence shown here is derived from an EMBL/GenBank/DDBJ whole genome shotgun (WGS) entry which is preliminary data.</text>
</comment>
<accession>A0A848HCU7</accession>
<reference evidence="1 2" key="1">
    <citation type="submission" date="2020-04" db="EMBL/GenBank/DDBJ databases">
        <title>Ramlibacter sp. G-1-2-2 isolated from soil.</title>
        <authorList>
            <person name="Dahal R.H."/>
        </authorList>
    </citation>
    <scope>NUCLEOTIDE SEQUENCE [LARGE SCALE GENOMIC DNA]</scope>
    <source>
        <strain evidence="1 2">G-1-2-2</strain>
    </source>
</reference>
<dbReference type="RefSeq" id="WP_169419430.1">
    <property type="nucleotide sequence ID" value="NZ_JABBFX010000001.1"/>
</dbReference>
<gene>
    <name evidence="1" type="ORF">HHL11_16510</name>
</gene>
<evidence type="ECO:0000313" key="2">
    <source>
        <dbReference type="Proteomes" id="UP000541185"/>
    </source>
</evidence>
<keyword evidence="2" id="KW-1185">Reference proteome</keyword>
<evidence type="ECO:0000313" key="1">
    <source>
        <dbReference type="EMBL" id="NML45358.1"/>
    </source>
</evidence>
<name>A0A848HCU7_9BURK</name>
<dbReference type="Gene3D" id="3.40.50.2300">
    <property type="match status" value="1"/>
</dbReference>